<evidence type="ECO:0000313" key="2">
    <source>
        <dbReference type="EMBL" id="AVQ30867.1"/>
    </source>
</evidence>
<dbReference type="PANTHER" id="PTHR40453:SF1">
    <property type="entry name" value="PROTEIN YOEF"/>
    <property type="match status" value="1"/>
</dbReference>
<reference evidence="3" key="1">
    <citation type="journal article" date="2018" name="MSphere">
        <title>Fusobacterium Genomics Using MinION and Illumina Sequencing Enables Genome Completion and Correction.</title>
        <authorList>
            <person name="Todd S.M."/>
            <person name="Settlage R.E."/>
            <person name="Lahmers K.K."/>
            <person name="Slade D.J."/>
        </authorList>
    </citation>
    <scope>NUCLEOTIDE SEQUENCE [LARGE SCALE GENOMIC DNA]</scope>
    <source>
        <strain evidence="3">ATCC 27725</strain>
    </source>
</reference>
<dbReference type="NCBIfam" id="TIGR02528">
    <property type="entry name" value="EutP"/>
    <property type="match status" value="1"/>
</dbReference>
<dbReference type="CDD" id="cd00882">
    <property type="entry name" value="Ras_like_GTPase"/>
    <property type="match status" value="1"/>
</dbReference>
<accession>A0ABM6U3H2</accession>
<dbReference type="PANTHER" id="PTHR40453">
    <property type="entry name" value="PROTEIN YOEF"/>
    <property type="match status" value="1"/>
</dbReference>
<dbReference type="Gene3D" id="3.40.50.300">
    <property type="entry name" value="P-loop containing nucleotide triphosphate hydrolases"/>
    <property type="match status" value="1"/>
</dbReference>
<dbReference type="Proteomes" id="UP000241238">
    <property type="component" value="Chromosome"/>
</dbReference>
<dbReference type="InterPro" id="IPR012381">
    <property type="entry name" value="EutP_PduV"/>
</dbReference>
<dbReference type="EMBL" id="CP028103">
    <property type="protein sequence ID" value="AVQ30867.1"/>
    <property type="molecule type" value="Genomic_DNA"/>
</dbReference>
<keyword evidence="1" id="KW-0547">Nucleotide-binding</keyword>
<evidence type="ECO:0000256" key="1">
    <source>
        <dbReference type="PIRNR" id="PIRNR036409"/>
    </source>
</evidence>
<keyword evidence="3" id="KW-1185">Reference proteome</keyword>
<gene>
    <name evidence="2" type="primary">eutP</name>
    <name evidence="2" type="ORF">C4N18_06450</name>
</gene>
<dbReference type="Pfam" id="PF10662">
    <property type="entry name" value="PduV-EutP"/>
    <property type="match status" value="1"/>
</dbReference>
<dbReference type="SUPFAM" id="SSF52540">
    <property type="entry name" value="P-loop containing nucleoside triphosphate hydrolases"/>
    <property type="match status" value="1"/>
</dbReference>
<protein>
    <submittedName>
        <fullName evidence="2">Ethanolamine utilization protein EutP</fullName>
    </submittedName>
</protein>
<organism evidence="2 3">
    <name type="scientific">Fusobacterium varium ATCC 27725</name>
    <dbReference type="NCBI Taxonomy" id="469618"/>
    <lineage>
        <taxon>Bacteria</taxon>
        <taxon>Fusobacteriati</taxon>
        <taxon>Fusobacteriota</taxon>
        <taxon>Fusobacteriia</taxon>
        <taxon>Fusobacteriales</taxon>
        <taxon>Fusobacteriaceae</taxon>
        <taxon>Fusobacterium</taxon>
    </lineage>
</organism>
<dbReference type="InterPro" id="IPR027417">
    <property type="entry name" value="P-loop_NTPase"/>
</dbReference>
<dbReference type="GeneID" id="77467628"/>
<evidence type="ECO:0000313" key="3">
    <source>
        <dbReference type="Proteomes" id="UP000241238"/>
    </source>
</evidence>
<dbReference type="PIRSF" id="PIRSF036409">
    <property type="entry name" value="EutP_PduV"/>
    <property type="match status" value="1"/>
</dbReference>
<dbReference type="RefSeq" id="WP_005949805.1">
    <property type="nucleotide sequence ID" value="NZ_CP028103.1"/>
</dbReference>
<sequence length="149" mass="16704">MKLMLVGKTGSGKTTLAQRINGMDINYKKTQMILFEDNIIDTPGEYIENKFYYKALTVTASNADIIAFVQSALDEDTLFPPKFSTMFTGKRIIGIITKKDLQLESSNAENFLKCAGAEEIYYIGLNDKNEIIRLKERLGIGDESKNSNS</sequence>
<proteinExistence type="inferred from homology"/>
<comment type="similarity">
    <text evidence="1">Belongs to the EutP/PduV family.</text>
</comment>
<name>A0ABM6U3H2_FUSVA</name>